<protein>
    <submittedName>
        <fullName evidence="2">PHP domain-containing protein</fullName>
    </submittedName>
</protein>
<dbReference type="AlphaFoldDB" id="A0A921IPF1"/>
<dbReference type="SUPFAM" id="SSF89550">
    <property type="entry name" value="PHP domain-like"/>
    <property type="match status" value="1"/>
</dbReference>
<dbReference type="InterPro" id="IPR016195">
    <property type="entry name" value="Pol/histidinol_Pase-like"/>
</dbReference>
<dbReference type="PANTHER" id="PTHR42924">
    <property type="entry name" value="EXONUCLEASE"/>
    <property type="match status" value="1"/>
</dbReference>
<comment type="caution">
    <text evidence="2">The sequence shown here is derived from an EMBL/GenBank/DDBJ whole genome shotgun (WGS) entry which is preliminary data.</text>
</comment>
<dbReference type="GO" id="GO:0035312">
    <property type="term" value="F:5'-3' DNA exonuclease activity"/>
    <property type="evidence" value="ECO:0007669"/>
    <property type="project" value="TreeGrafter"/>
</dbReference>
<dbReference type="SMART" id="SM00481">
    <property type="entry name" value="POLIIIAc"/>
    <property type="match status" value="1"/>
</dbReference>
<reference evidence="2" key="1">
    <citation type="journal article" date="2021" name="PeerJ">
        <title>Extensive microbial diversity within the chicken gut microbiome revealed by metagenomics and culture.</title>
        <authorList>
            <person name="Gilroy R."/>
            <person name="Ravi A."/>
            <person name="Getino M."/>
            <person name="Pursley I."/>
            <person name="Horton D.L."/>
            <person name="Alikhan N.F."/>
            <person name="Baker D."/>
            <person name="Gharbi K."/>
            <person name="Hall N."/>
            <person name="Watson M."/>
            <person name="Adriaenssens E.M."/>
            <person name="Foster-Nyarko E."/>
            <person name="Jarju S."/>
            <person name="Secka A."/>
            <person name="Antonio M."/>
            <person name="Oren A."/>
            <person name="Chaudhuri R.R."/>
            <person name="La Ragione R."/>
            <person name="Hildebrand F."/>
            <person name="Pallen M.J."/>
        </authorList>
    </citation>
    <scope>NUCLEOTIDE SEQUENCE</scope>
    <source>
        <strain evidence="2">ChiGjej2B2-7701</strain>
    </source>
</reference>
<dbReference type="Proteomes" id="UP000746751">
    <property type="component" value="Unassembled WGS sequence"/>
</dbReference>
<dbReference type="EMBL" id="DYVF01000043">
    <property type="protein sequence ID" value="HJG31145.1"/>
    <property type="molecule type" value="Genomic_DNA"/>
</dbReference>
<dbReference type="InterPro" id="IPR004013">
    <property type="entry name" value="PHP_dom"/>
</dbReference>
<dbReference type="Gene3D" id="3.20.20.140">
    <property type="entry name" value="Metal-dependent hydrolases"/>
    <property type="match status" value="1"/>
</dbReference>
<organism evidence="2 3">
    <name type="scientific">Collinsella ihumii</name>
    <dbReference type="NCBI Taxonomy" id="1720204"/>
    <lineage>
        <taxon>Bacteria</taxon>
        <taxon>Bacillati</taxon>
        <taxon>Actinomycetota</taxon>
        <taxon>Coriobacteriia</taxon>
        <taxon>Coriobacteriales</taxon>
        <taxon>Coriobacteriaceae</taxon>
        <taxon>Collinsella</taxon>
    </lineage>
</organism>
<evidence type="ECO:0000313" key="2">
    <source>
        <dbReference type="EMBL" id="HJG31145.1"/>
    </source>
</evidence>
<name>A0A921IPF1_9ACTN</name>
<evidence type="ECO:0000259" key="1">
    <source>
        <dbReference type="SMART" id="SM00481"/>
    </source>
</evidence>
<dbReference type="InterPro" id="IPR003141">
    <property type="entry name" value="Pol/His_phosphatase_N"/>
</dbReference>
<sequence>MEQPISVHDGVSVEGAFDLHSHSVYSDGSHTVEELIAQARAAGLAGIAVIDHDSLSQLAAVRACARAEGFPVLAGLEISAACAATGRKVHILGFGLSATADGSGPVERLVRKTLRVRSANTLWQAWTICKVMASAPQPVEALERAGAACADAIDGAFSLDAVWRVCHASTGVYKQHIMEALAHRPYLDETYQMVYRSLFKGSGVCARDISYPGAADAVRAIREQGGVPVLAHPGQMDSWSIIPDLVEAGLMGIEVYHPDHDAKDEQRAREAAAHHGLMMTGGSDYHGRYGGPAGMGACFIEPDEAGSAVADLFAREAGL</sequence>
<feature type="domain" description="Polymerase/histidinol phosphatase N-terminal" evidence="1">
    <location>
        <begin position="17"/>
        <end position="82"/>
    </location>
</feature>
<dbReference type="InterPro" id="IPR052018">
    <property type="entry name" value="PHP_domain"/>
</dbReference>
<accession>A0A921IPF1</accession>
<dbReference type="Pfam" id="PF02811">
    <property type="entry name" value="PHP"/>
    <property type="match status" value="1"/>
</dbReference>
<dbReference type="CDD" id="cd07438">
    <property type="entry name" value="PHP_HisPPase_AMP"/>
    <property type="match status" value="1"/>
</dbReference>
<dbReference type="Gene3D" id="1.10.150.650">
    <property type="match status" value="1"/>
</dbReference>
<dbReference type="GO" id="GO:0004534">
    <property type="term" value="F:5'-3' RNA exonuclease activity"/>
    <property type="evidence" value="ECO:0007669"/>
    <property type="project" value="TreeGrafter"/>
</dbReference>
<reference evidence="2" key="2">
    <citation type="submission" date="2021-09" db="EMBL/GenBank/DDBJ databases">
        <authorList>
            <person name="Gilroy R."/>
        </authorList>
    </citation>
    <scope>NUCLEOTIDE SEQUENCE</scope>
    <source>
        <strain evidence="2">ChiGjej2B2-7701</strain>
    </source>
</reference>
<proteinExistence type="predicted"/>
<gene>
    <name evidence="2" type="ORF">K8U80_07080</name>
</gene>
<dbReference type="PANTHER" id="PTHR42924:SF3">
    <property type="entry name" value="POLYMERASE_HISTIDINOL PHOSPHATASE N-TERMINAL DOMAIN-CONTAINING PROTEIN"/>
    <property type="match status" value="1"/>
</dbReference>
<evidence type="ECO:0000313" key="3">
    <source>
        <dbReference type="Proteomes" id="UP000746751"/>
    </source>
</evidence>